<reference evidence="15 16" key="1">
    <citation type="journal article" date="2016" name="Mol. Biol. Evol.">
        <title>Genome-Wide Survey of Gut Fungi (Harpellales) Reveals the First Horizontally Transferred Ubiquitin Gene from a Mosquito Host.</title>
        <authorList>
            <person name="Wang Y."/>
            <person name="White M.M."/>
            <person name="Kvist S."/>
            <person name="Moncalvo J.M."/>
        </authorList>
    </citation>
    <scope>NUCLEOTIDE SEQUENCE [LARGE SCALE GENOMIC DNA]</scope>
    <source>
        <strain evidence="15 16">ALG-7-W6</strain>
    </source>
</reference>
<dbReference type="AlphaFoldDB" id="A0A1R0H6U5"/>
<dbReference type="InterPro" id="IPR001412">
    <property type="entry name" value="aa-tRNA-synth_I_CS"/>
</dbReference>
<dbReference type="InterPro" id="IPR025709">
    <property type="entry name" value="Leu_tRNA-synth_edit"/>
</dbReference>
<evidence type="ECO:0000259" key="14">
    <source>
        <dbReference type="Pfam" id="PF13603"/>
    </source>
</evidence>
<dbReference type="EMBL" id="LSSL01000349">
    <property type="protein sequence ID" value="OLY84811.1"/>
    <property type="molecule type" value="Genomic_DNA"/>
</dbReference>
<feature type="domain" description="Methionyl/Valyl/Leucyl/Isoleucyl-tRNA synthetase anticodon-binding" evidence="13">
    <location>
        <begin position="404"/>
        <end position="495"/>
    </location>
</feature>
<keyword evidence="16" id="KW-1185">Reference proteome</keyword>
<accession>A0A1R0H6U5</accession>
<evidence type="ECO:0000256" key="6">
    <source>
        <dbReference type="ARBA" id="ARBA00022840"/>
    </source>
</evidence>
<organism evidence="15 16">
    <name type="scientific">Smittium mucronatum</name>
    <dbReference type="NCBI Taxonomy" id="133383"/>
    <lineage>
        <taxon>Eukaryota</taxon>
        <taxon>Fungi</taxon>
        <taxon>Fungi incertae sedis</taxon>
        <taxon>Zoopagomycota</taxon>
        <taxon>Kickxellomycotina</taxon>
        <taxon>Harpellomycetes</taxon>
        <taxon>Harpellales</taxon>
        <taxon>Legeriomycetaceae</taxon>
        <taxon>Smittium</taxon>
    </lineage>
</organism>
<evidence type="ECO:0000313" key="15">
    <source>
        <dbReference type="EMBL" id="OLY84811.1"/>
    </source>
</evidence>
<feature type="domain" description="Aminoacyl-tRNA synthetase class Ia" evidence="12">
    <location>
        <begin position="249"/>
        <end position="392"/>
    </location>
</feature>
<dbReference type="Pfam" id="PF13603">
    <property type="entry name" value="tRNA-synt_1_2"/>
    <property type="match status" value="1"/>
</dbReference>
<dbReference type="GO" id="GO:0006438">
    <property type="term" value="P:valyl-tRNA aminoacylation"/>
    <property type="evidence" value="ECO:0007669"/>
    <property type="project" value="InterPro"/>
</dbReference>
<evidence type="ECO:0000256" key="11">
    <source>
        <dbReference type="RuleBase" id="RU363035"/>
    </source>
</evidence>
<dbReference type="InterPro" id="IPR009080">
    <property type="entry name" value="tRNAsynth_Ia_anticodon-bd"/>
</dbReference>
<keyword evidence="4 11" id="KW-0436">Ligase</keyword>
<feature type="domain" description="Leucyl-tRNA synthetase editing" evidence="14">
    <location>
        <begin position="188"/>
        <end position="244"/>
    </location>
</feature>
<evidence type="ECO:0000256" key="7">
    <source>
        <dbReference type="ARBA" id="ARBA00022917"/>
    </source>
</evidence>
<comment type="caution">
    <text evidence="15">The sequence shown here is derived from an EMBL/GenBank/DDBJ whole genome shotgun (WGS) entry which is preliminary data.</text>
</comment>
<proteinExistence type="inferred from homology"/>
<dbReference type="GO" id="GO:0002161">
    <property type="term" value="F:aminoacyl-tRNA deacylase activity"/>
    <property type="evidence" value="ECO:0007669"/>
    <property type="project" value="InterPro"/>
</dbReference>
<keyword evidence="8 11" id="KW-0030">Aminoacyl-tRNA synthetase</keyword>
<dbReference type="EC" id="6.1.1.9" evidence="3"/>
<dbReference type="GO" id="GO:0005829">
    <property type="term" value="C:cytosol"/>
    <property type="evidence" value="ECO:0007669"/>
    <property type="project" value="TreeGrafter"/>
</dbReference>
<dbReference type="PROSITE" id="PS00178">
    <property type="entry name" value="AA_TRNA_LIGASE_I"/>
    <property type="match status" value="1"/>
</dbReference>
<dbReference type="PANTHER" id="PTHR11946:SF109">
    <property type="entry name" value="VALINE--TRNA LIGASE"/>
    <property type="match status" value="1"/>
</dbReference>
<dbReference type="SUPFAM" id="SSF52374">
    <property type="entry name" value="Nucleotidylyl transferase"/>
    <property type="match status" value="1"/>
</dbReference>
<evidence type="ECO:0000256" key="8">
    <source>
        <dbReference type="ARBA" id="ARBA00023146"/>
    </source>
</evidence>
<evidence type="ECO:0000256" key="10">
    <source>
        <dbReference type="ARBA" id="ARBA00047552"/>
    </source>
</evidence>
<evidence type="ECO:0000256" key="5">
    <source>
        <dbReference type="ARBA" id="ARBA00022741"/>
    </source>
</evidence>
<dbReference type="InterPro" id="IPR002303">
    <property type="entry name" value="Valyl-tRNA_ligase"/>
</dbReference>
<comment type="catalytic activity">
    <reaction evidence="10">
        <text>tRNA(Val) + L-valine + ATP = L-valyl-tRNA(Val) + AMP + diphosphate</text>
        <dbReference type="Rhea" id="RHEA:10704"/>
        <dbReference type="Rhea" id="RHEA-COMP:9672"/>
        <dbReference type="Rhea" id="RHEA-COMP:9708"/>
        <dbReference type="ChEBI" id="CHEBI:30616"/>
        <dbReference type="ChEBI" id="CHEBI:33019"/>
        <dbReference type="ChEBI" id="CHEBI:57762"/>
        <dbReference type="ChEBI" id="CHEBI:78442"/>
        <dbReference type="ChEBI" id="CHEBI:78537"/>
        <dbReference type="ChEBI" id="CHEBI:456215"/>
        <dbReference type="EC" id="6.1.1.9"/>
    </reaction>
</comment>
<comment type="similarity">
    <text evidence="2 11">Belongs to the class-I aminoacyl-tRNA synthetase family.</text>
</comment>
<dbReference type="InterPro" id="IPR014729">
    <property type="entry name" value="Rossmann-like_a/b/a_fold"/>
</dbReference>
<evidence type="ECO:0000256" key="2">
    <source>
        <dbReference type="ARBA" id="ARBA00005594"/>
    </source>
</evidence>
<dbReference type="SUPFAM" id="SSF50677">
    <property type="entry name" value="ValRS/IleRS/LeuRS editing domain"/>
    <property type="match status" value="1"/>
</dbReference>
<dbReference type="PANTHER" id="PTHR11946">
    <property type="entry name" value="VALYL-TRNA SYNTHETASES"/>
    <property type="match status" value="1"/>
</dbReference>
<dbReference type="STRING" id="133383.A0A1R0H6U5"/>
<dbReference type="Proteomes" id="UP000187455">
    <property type="component" value="Unassembled WGS sequence"/>
</dbReference>
<dbReference type="Pfam" id="PF00133">
    <property type="entry name" value="tRNA-synt_1"/>
    <property type="match status" value="2"/>
</dbReference>
<protein>
    <recommendedName>
        <fullName evidence="3">valine--tRNA ligase</fullName>
        <ecNumber evidence="3">6.1.1.9</ecNumber>
    </recommendedName>
    <alternativeName>
        <fullName evidence="9">Valyl-tRNA synthetase</fullName>
    </alternativeName>
</protein>
<name>A0A1R0H6U5_9FUNG</name>
<evidence type="ECO:0000259" key="13">
    <source>
        <dbReference type="Pfam" id="PF08264"/>
    </source>
</evidence>
<dbReference type="OrthoDB" id="629407at2759"/>
<dbReference type="Pfam" id="PF08264">
    <property type="entry name" value="Anticodon_1"/>
    <property type="match status" value="1"/>
</dbReference>
<dbReference type="InterPro" id="IPR002300">
    <property type="entry name" value="aa-tRNA-synth_Ia"/>
</dbReference>
<dbReference type="GO" id="GO:0005524">
    <property type="term" value="F:ATP binding"/>
    <property type="evidence" value="ECO:0007669"/>
    <property type="project" value="UniProtKB-KW"/>
</dbReference>
<keyword evidence="5 11" id="KW-0547">Nucleotide-binding</keyword>
<dbReference type="Gene3D" id="3.90.740.10">
    <property type="entry name" value="Valyl/Leucyl/Isoleucyl-tRNA synthetase, editing domain"/>
    <property type="match status" value="1"/>
</dbReference>
<comment type="subcellular location">
    <subcellularLocation>
        <location evidence="1">Cytoplasm</location>
    </subcellularLocation>
</comment>
<evidence type="ECO:0000256" key="1">
    <source>
        <dbReference type="ARBA" id="ARBA00004496"/>
    </source>
</evidence>
<evidence type="ECO:0000256" key="3">
    <source>
        <dbReference type="ARBA" id="ARBA00013169"/>
    </source>
</evidence>
<dbReference type="Gene3D" id="1.10.730.10">
    <property type="entry name" value="Isoleucyl-tRNA Synthetase, Domain 1"/>
    <property type="match status" value="1"/>
</dbReference>
<evidence type="ECO:0000256" key="4">
    <source>
        <dbReference type="ARBA" id="ARBA00022598"/>
    </source>
</evidence>
<dbReference type="InterPro" id="IPR009008">
    <property type="entry name" value="Val/Leu/Ile-tRNA-synth_edit"/>
</dbReference>
<keyword evidence="7 11" id="KW-0648">Protein biosynthesis</keyword>
<evidence type="ECO:0000313" key="16">
    <source>
        <dbReference type="Proteomes" id="UP000187455"/>
    </source>
</evidence>
<dbReference type="GO" id="GO:0004832">
    <property type="term" value="F:valine-tRNA ligase activity"/>
    <property type="evidence" value="ECO:0007669"/>
    <property type="project" value="UniProtKB-EC"/>
</dbReference>
<keyword evidence="6 11" id="KW-0067">ATP-binding</keyword>
<gene>
    <name evidence="15" type="ORF">AYI68_g1018</name>
</gene>
<sequence length="677" mass="77272">MLAPPPNITGALHLGHAMTASIQDAYSRWYRMKGYQVNWVPGTDHAGISTQVIVEKDLLKKSGVSRHQIGREEFLNQVWVWKNNKESVITQQQKRMGASMNWDREYFTMDSQHSDVVDHIELNSPTLIAVPNHKSKVLFGVLYKFKYKVVDYEGNQIGLIDVDTTRPETILGDAAIAVHPMDTRYKKFHGGYCIHPISNELIPIILDDVLVDMNFGTGAVKVTPCHDLNDYYCGKRHNLKSTSIFDSYVWVAARSLGEASDLAIQRLQKHGKFSKSDLQIIQDSDVLDTWFSSGLLPLSVFNSDGVSDPLLRSHKKELSQMLETGNDILFFWVARMSMLCSYFSGVPPFKTVLLHPMIRDSFGRKMSKSLGNVLDPLDVINGASLSQLKNTITSGLLNEKEKKKLIHPFVPFVSEELYEKLVNIPVFYPSIIKGVLPKSRPYIYVKNESSVMTMSYPEVSTFEIFFDLRSEKISSFVSEIIKNIRMIRQTKKIPSTDFFSFVKVKLFNESEAFVNKPIETQNISFTTSETDSFVFESELAPITDQFKSIIEYHGKIKCLSIHWYEKADENNSLLNSEDFEGLEYRVSQNVRIHIPIIPEPKRSSESIPSNKISPNEVIKFKEHLSKLTSQLEVIESKRSNPKYIENASIKSKESDEKKLSEIIRKIDRIQKKIDQAQ</sequence>
<evidence type="ECO:0000259" key="12">
    <source>
        <dbReference type="Pfam" id="PF00133"/>
    </source>
</evidence>
<evidence type="ECO:0000256" key="9">
    <source>
        <dbReference type="ARBA" id="ARBA00029936"/>
    </source>
</evidence>
<dbReference type="SUPFAM" id="SSF47323">
    <property type="entry name" value="Anticodon-binding domain of a subclass of class I aminoacyl-tRNA synthetases"/>
    <property type="match status" value="1"/>
</dbReference>
<feature type="domain" description="Aminoacyl-tRNA synthetase class Ia" evidence="12">
    <location>
        <begin position="2"/>
        <end position="117"/>
    </location>
</feature>
<dbReference type="Gene3D" id="3.40.50.620">
    <property type="entry name" value="HUPs"/>
    <property type="match status" value="2"/>
</dbReference>
<dbReference type="InterPro" id="IPR013155">
    <property type="entry name" value="M/V/L/I-tRNA-synth_anticd-bd"/>
</dbReference>